<gene>
    <name evidence="1" type="ORF">MHL29_14290</name>
</gene>
<evidence type="ECO:0000313" key="1">
    <source>
        <dbReference type="EMBL" id="MCG7323051.1"/>
    </source>
</evidence>
<sequence length="154" mass="16806">RQPPDPGPSPTSAALRQRLDLLTGQVRSSGGRLPADVVAAYERVLAGLAGLVDRVERMGADAESRFVVGRIIDDYIPQAFNAYVDLPASFAREHRVAGGRTAHEELLHQLAIIETQVERITVSVYSGDAQSLAAQSRFLEERFAQSSLELPEPR</sequence>
<accession>A0ABS9Q596</accession>
<keyword evidence="2" id="KW-1185">Reference proteome</keyword>
<comment type="caution">
    <text evidence="1">The sequence shown here is derived from an EMBL/GenBank/DDBJ whole genome shotgun (WGS) entry which is preliminary data.</text>
</comment>
<protein>
    <submittedName>
        <fullName evidence="1">Uncharacterized protein</fullName>
    </submittedName>
</protein>
<evidence type="ECO:0000313" key="2">
    <source>
        <dbReference type="Proteomes" id="UP001521931"/>
    </source>
</evidence>
<dbReference type="Proteomes" id="UP001521931">
    <property type="component" value="Unassembled WGS sequence"/>
</dbReference>
<dbReference type="EMBL" id="JAKRCV010000056">
    <property type="protein sequence ID" value="MCG7323051.1"/>
    <property type="molecule type" value="Genomic_DNA"/>
</dbReference>
<name>A0ABS9Q596_9MICO</name>
<organism evidence="1 2">
    <name type="scientific">Arsenicicoccus bolidensis</name>
    <dbReference type="NCBI Taxonomy" id="229480"/>
    <lineage>
        <taxon>Bacteria</taxon>
        <taxon>Bacillati</taxon>
        <taxon>Actinomycetota</taxon>
        <taxon>Actinomycetes</taxon>
        <taxon>Micrococcales</taxon>
        <taxon>Intrasporangiaceae</taxon>
        <taxon>Arsenicicoccus</taxon>
    </lineage>
</organism>
<reference evidence="1 2" key="1">
    <citation type="submission" date="2022-02" db="EMBL/GenBank/DDBJ databases">
        <title>Uncovering new skin microbiome diversity through culturing and metagenomics.</title>
        <authorList>
            <person name="Conlan S."/>
            <person name="Deming C."/>
            <person name="Nisc Comparative Sequencing Program N."/>
            <person name="Segre J.A."/>
        </authorList>
    </citation>
    <scope>NUCLEOTIDE SEQUENCE [LARGE SCALE GENOMIC DNA]</scope>
    <source>
        <strain evidence="1 2">ACRQZ</strain>
    </source>
</reference>
<proteinExistence type="predicted"/>
<dbReference type="RefSeq" id="WP_239265548.1">
    <property type="nucleotide sequence ID" value="NZ_JAKRCV010000056.1"/>
</dbReference>
<feature type="non-terminal residue" evidence="1">
    <location>
        <position position="1"/>
    </location>
</feature>